<comment type="caution">
    <text evidence="3">The sequence shown here is derived from an EMBL/GenBank/DDBJ whole genome shotgun (WGS) entry which is preliminary data.</text>
</comment>
<protein>
    <submittedName>
        <fullName evidence="3">Uncharacterized protein</fullName>
    </submittedName>
</protein>
<dbReference type="AlphaFoldDB" id="A0A4U6WZT5"/>
<evidence type="ECO:0000313" key="3">
    <source>
        <dbReference type="EMBL" id="TKW48642.1"/>
    </source>
</evidence>
<dbReference type="Proteomes" id="UP000310108">
    <property type="component" value="Unassembled WGS sequence"/>
</dbReference>
<dbReference type="OrthoDB" id="4845808at2759"/>
<feature type="transmembrane region" description="Helical" evidence="2">
    <location>
        <begin position="31"/>
        <end position="51"/>
    </location>
</feature>
<organism evidence="3 4">
    <name type="scientific">Colletotrichum tanaceti</name>
    <dbReference type="NCBI Taxonomy" id="1306861"/>
    <lineage>
        <taxon>Eukaryota</taxon>
        <taxon>Fungi</taxon>
        <taxon>Dikarya</taxon>
        <taxon>Ascomycota</taxon>
        <taxon>Pezizomycotina</taxon>
        <taxon>Sordariomycetes</taxon>
        <taxon>Hypocreomycetidae</taxon>
        <taxon>Glomerellales</taxon>
        <taxon>Glomerellaceae</taxon>
        <taxon>Colletotrichum</taxon>
        <taxon>Colletotrichum destructivum species complex</taxon>
    </lineage>
</organism>
<dbReference type="EMBL" id="PJEX01000826">
    <property type="protein sequence ID" value="TKW48642.1"/>
    <property type="molecule type" value="Genomic_DNA"/>
</dbReference>
<keyword evidence="4" id="KW-1185">Reference proteome</keyword>
<proteinExistence type="predicted"/>
<feature type="compositionally biased region" description="Basic and acidic residues" evidence="1">
    <location>
        <begin position="74"/>
        <end position="91"/>
    </location>
</feature>
<gene>
    <name evidence="3" type="ORF">CTA1_133</name>
</gene>
<feature type="region of interest" description="Disordered" evidence="1">
    <location>
        <begin position="57"/>
        <end position="91"/>
    </location>
</feature>
<keyword evidence="2" id="KW-0812">Transmembrane</keyword>
<sequence length="91" mass="10011">MNGMQYAVDAWLPLVIFPQTMAPTFRHGFPATFGFIFAAILAVMSIHFLVVREQKRRSAGPETETALEAGPTEYHPEGADSVGESDKAEKK</sequence>
<dbReference type="STRING" id="1306861.A0A4U6WZT5"/>
<keyword evidence="2" id="KW-1133">Transmembrane helix</keyword>
<accession>A0A4U6WZT5</accession>
<evidence type="ECO:0000313" key="4">
    <source>
        <dbReference type="Proteomes" id="UP000310108"/>
    </source>
</evidence>
<reference evidence="3 4" key="1">
    <citation type="journal article" date="2019" name="PLoS ONE">
        <title>Comparative genome analysis indicates high evolutionary potential of pathogenicity genes in Colletotrichum tanaceti.</title>
        <authorList>
            <person name="Lelwala R.V."/>
            <person name="Korhonen P.K."/>
            <person name="Young N.D."/>
            <person name="Scott J.B."/>
            <person name="Ades P.A."/>
            <person name="Gasser R.B."/>
            <person name="Taylor P.W.J."/>
        </authorList>
    </citation>
    <scope>NUCLEOTIDE SEQUENCE [LARGE SCALE GENOMIC DNA]</scope>
    <source>
        <strain evidence="3">BRIP57314</strain>
    </source>
</reference>
<name>A0A4U6WZT5_9PEZI</name>
<evidence type="ECO:0000256" key="1">
    <source>
        <dbReference type="SAM" id="MobiDB-lite"/>
    </source>
</evidence>
<keyword evidence="2" id="KW-0472">Membrane</keyword>
<evidence type="ECO:0000256" key="2">
    <source>
        <dbReference type="SAM" id="Phobius"/>
    </source>
</evidence>